<name>A0A6N7IU80_9FIRM</name>
<protein>
    <submittedName>
        <fullName evidence="1">DUF4351 domain-containing protein</fullName>
    </submittedName>
</protein>
<dbReference type="Proteomes" id="UP000441717">
    <property type="component" value="Unassembled WGS sequence"/>
</dbReference>
<evidence type="ECO:0000313" key="2">
    <source>
        <dbReference type="Proteomes" id="UP000441717"/>
    </source>
</evidence>
<dbReference type="PANTHER" id="PTHR41317">
    <property type="entry name" value="PD-(D_E)XK NUCLEASE FAMILY TRANSPOSASE"/>
    <property type="match status" value="1"/>
</dbReference>
<keyword evidence="2" id="KW-1185">Reference proteome</keyword>
<proteinExistence type="predicted"/>
<dbReference type="Pfam" id="PF12784">
    <property type="entry name" value="PDDEXK_2"/>
    <property type="match status" value="1"/>
</dbReference>
<comment type="caution">
    <text evidence="1">The sequence shown here is derived from an EMBL/GenBank/DDBJ whole genome shotgun (WGS) entry which is preliminary data.</text>
</comment>
<dbReference type="AlphaFoldDB" id="A0A6N7IU80"/>
<sequence>MLYNLNEIHFLELEKVKKLGRMPKNALEAWLMYLNNLPGEELEAMPVEVPGLKKALTIEEIFKKSEKERRLYELREKAIRDEISMVAGAEERGMAKGRIEGRIEGLVEKARDSINRLLQKRFASVASELQNNIDQITDLETLDRIYDRLLDAETPEQARQAVLS</sequence>
<gene>
    <name evidence="1" type="ORF">GFC01_10375</name>
</gene>
<dbReference type="PANTHER" id="PTHR41317:SF1">
    <property type="entry name" value="PD-(D_E)XK NUCLEASE FAMILY TRANSPOSASE"/>
    <property type="match status" value="1"/>
</dbReference>
<dbReference type="EMBL" id="WHYR01000026">
    <property type="protein sequence ID" value="MQL52658.1"/>
    <property type="molecule type" value="Genomic_DNA"/>
</dbReference>
<evidence type="ECO:0000313" key="1">
    <source>
        <dbReference type="EMBL" id="MQL52658.1"/>
    </source>
</evidence>
<accession>A0A6N7IU80</accession>
<dbReference type="OrthoDB" id="1980949at2"/>
<organism evidence="1 2">
    <name type="scientific">Desulfofundulus thermobenzoicus</name>
    <dbReference type="NCBI Taxonomy" id="29376"/>
    <lineage>
        <taxon>Bacteria</taxon>
        <taxon>Bacillati</taxon>
        <taxon>Bacillota</taxon>
        <taxon>Clostridia</taxon>
        <taxon>Eubacteriales</taxon>
        <taxon>Peptococcaceae</taxon>
        <taxon>Desulfofundulus</taxon>
    </lineage>
</organism>
<reference evidence="1 2" key="1">
    <citation type="submission" date="2019-10" db="EMBL/GenBank/DDBJ databases">
        <title>Comparative genomics of sulfur disproportionating microorganisms.</title>
        <authorList>
            <person name="Ward L.M."/>
            <person name="Bertran E."/>
            <person name="Johnston D."/>
        </authorList>
    </citation>
    <scope>NUCLEOTIDE SEQUENCE [LARGE SCALE GENOMIC DNA]</scope>
    <source>
        <strain evidence="1 2">DSM 14055</strain>
    </source>
</reference>